<reference evidence="5 6" key="1">
    <citation type="submission" date="2020-07" db="EMBL/GenBank/DDBJ databases">
        <title>Sequencing the genomes of 1000 actinobacteria strains.</title>
        <authorList>
            <person name="Klenk H.-P."/>
        </authorList>
    </citation>
    <scope>NUCLEOTIDE SEQUENCE [LARGE SCALE GENOMIC DNA]</scope>
    <source>
        <strain evidence="5 6">DSM 45927</strain>
    </source>
</reference>
<keyword evidence="2 5" id="KW-0238">DNA-binding</keyword>
<feature type="domain" description="HTH lacI-type" evidence="4">
    <location>
        <begin position="4"/>
        <end position="58"/>
    </location>
</feature>
<dbReference type="PANTHER" id="PTHR30146">
    <property type="entry name" value="LACI-RELATED TRANSCRIPTIONAL REPRESSOR"/>
    <property type="match status" value="1"/>
</dbReference>
<keyword evidence="6" id="KW-1185">Reference proteome</keyword>
<protein>
    <submittedName>
        <fullName evidence="5">DNA-binding LacI/PurR family transcriptional regulator</fullName>
    </submittedName>
</protein>
<evidence type="ECO:0000256" key="3">
    <source>
        <dbReference type="ARBA" id="ARBA00023163"/>
    </source>
</evidence>
<dbReference type="InterPro" id="IPR000843">
    <property type="entry name" value="HTH_LacI"/>
</dbReference>
<dbReference type="InterPro" id="IPR046335">
    <property type="entry name" value="LacI/GalR-like_sensor"/>
</dbReference>
<dbReference type="InterPro" id="IPR010982">
    <property type="entry name" value="Lambda_DNA-bd_dom_sf"/>
</dbReference>
<dbReference type="PROSITE" id="PS00356">
    <property type="entry name" value="HTH_LACI_1"/>
    <property type="match status" value="1"/>
</dbReference>
<name>A0A853BHP2_9ACTN</name>
<evidence type="ECO:0000259" key="4">
    <source>
        <dbReference type="PROSITE" id="PS50932"/>
    </source>
</evidence>
<sequence>MRRPTIVDIAKAAGVSKGAVSCALNGRPGVSEATRARILGIAAELGWAPSSAARALSDGRAGAIGLVIDRPALILGVETFFMRFIAGIQEELGDGPTALMLQSVEDTAAELTTYKRWYAERRVDGVLMVDLRRDDPRVRALRETGLPAVVVGGPDHTQGLPCVWADDAGAMRAAVDHLAALGHRRIGHIAGPEDLVHTAERTESLRAVAREHGLEVPRVVHTDYTGEGGAEAARRLLGERPRPTALIFDNDLMAVAGLGATQELGLSVPADVSIVAWDDSPLCESVRPGLTAVRRDLPEHGRLAASLLLEAVAGAPPRHVSTSPPALVARASTAAGPAGPVSSRA</sequence>
<dbReference type="CDD" id="cd06267">
    <property type="entry name" value="PBP1_LacI_sugar_binding-like"/>
    <property type="match status" value="1"/>
</dbReference>
<dbReference type="AlphaFoldDB" id="A0A853BHP2"/>
<dbReference type="RefSeq" id="WP_179765837.1">
    <property type="nucleotide sequence ID" value="NZ_JACCFO010000001.1"/>
</dbReference>
<dbReference type="InterPro" id="IPR028082">
    <property type="entry name" value="Peripla_BP_I"/>
</dbReference>
<dbReference type="PANTHER" id="PTHR30146:SF155">
    <property type="entry name" value="ALANINE RACEMASE"/>
    <property type="match status" value="1"/>
</dbReference>
<dbReference type="Gene3D" id="3.40.50.2300">
    <property type="match status" value="2"/>
</dbReference>
<dbReference type="Pfam" id="PF13377">
    <property type="entry name" value="Peripla_BP_3"/>
    <property type="match status" value="1"/>
</dbReference>
<evidence type="ECO:0000256" key="2">
    <source>
        <dbReference type="ARBA" id="ARBA00023125"/>
    </source>
</evidence>
<evidence type="ECO:0000313" key="5">
    <source>
        <dbReference type="EMBL" id="NYI94122.1"/>
    </source>
</evidence>
<organism evidence="5 6">
    <name type="scientific">Streptomonospora nanhaiensis</name>
    <dbReference type="NCBI Taxonomy" id="1323731"/>
    <lineage>
        <taxon>Bacteria</taxon>
        <taxon>Bacillati</taxon>
        <taxon>Actinomycetota</taxon>
        <taxon>Actinomycetes</taxon>
        <taxon>Streptosporangiales</taxon>
        <taxon>Nocardiopsidaceae</taxon>
        <taxon>Streptomonospora</taxon>
    </lineage>
</organism>
<dbReference type="GO" id="GO:0000976">
    <property type="term" value="F:transcription cis-regulatory region binding"/>
    <property type="evidence" value="ECO:0007669"/>
    <property type="project" value="TreeGrafter"/>
</dbReference>
<accession>A0A853BHP2</accession>
<evidence type="ECO:0000313" key="6">
    <source>
        <dbReference type="Proteomes" id="UP000575985"/>
    </source>
</evidence>
<keyword evidence="1" id="KW-0805">Transcription regulation</keyword>
<dbReference type="CDD" id="cd01392">
    <property type="entry name" value="HTH_LacI"/>
    <property type="match status" value="1"/>
</dbReference>
<proteinExistence type="predicted"/>
<dbReference type="Pfam" id="PF00356">
    <property type="entry name" value="LacI"/>
    <property type="match status" value="1"/>
</dbReference>
<dbReference type="PROSITE" id="PS50932">
    <property type="entry name" value="HTH_LACI_2"/>
    <property type="match status" value="1"/>
</dbReference>
<dbReference type="SMART" id="SM00354">
    <property type="entry name" value="HTH_LACI"/>
    <property type="match status" value="1"/>
</dbReference>
<evidence type="ECO:0000256" key="1">
    <source>
        <dbReference type="ARBA" id="ARBA00023015"/>
    </source>
</evidence>
<dbReference type="Proteomes" id="UP000575985">
    <property type="component" value="Unassembled WGS sequence"/>
</dbReference>
<comment type="caution">
    <text evidence="5">The sequence shown here is derived from an EMBL/GenBank/DDBJ whole genome shotgun (WGS) entry which is preliminary data.</text>
</comment>
<gene>
    <name evidence="5" type="ORF">HNR12_000399</name>
</gene>
<dbReference type="GO" id="GO:0003700">
    <property type="term" value="F:DNA-binding transcription factor activity"/>
    <property type="evidence" value="ECO:0007669"/>
    <property type="project" value="TreeGrafter"/>
</dbReference>
<dbReference type="SUPFAM" id="SSF47413">
    <property type="entry name" value="lambda repressor-like DNA-binding domains"/>
    <property type="match status" value="1"/>
</dbReference>
<dbReference type="Gene3D" id="1.10.260.40">
    <property type="entry name" value="lambda repressor-like DNA-binding domains"/>
    <property type="match status" value="1"/>
</dbReference>
<dbReference type="EMBL" id="JACCFO010000001">
    <property type="protein sequence ID" value="NYI94122.1"/>
    <property type="molecule type" value="Genomic_DNA"/>
</dbReference>
<keyword evidence="3" id="KW-0804">Transcription</keyword>
<dbReference type="SUPFAM" id="SSF53822">
    <property type="entry name" value="Periplasmic binding protein-like I"/>
    <property type="match status" value="1"/>
</dbReference>